<proteinExistence type="predicted"/>
<protein>
    <submittedName>
        <fullName evidence="1">Uncharacterized protein</fullName>
    </submittedName>
</protein>
<evidence type="ECO:0000313" key="1">
    <source>
        <dbReference type="EMBL" id="RXS76742.1"/>
    </source>
</evidence>
<organism evidence="1 2">
    <name type="scientific">Blautia faecicola</name>
    <dbReference type="NCBI Taxonomy" id="2509240"/>
    <lineage>
        <taxon>Bacteria</taxon>
        <taxon>Bacillati</taxon>
        <taxon>Bacillota</taxon>
        <taxon>Clostridia</taxon>
        <taxon>Lachnospirales</taxon>
        <taxon>Lachnospiraceae</taxon>
        <taxon>Blautia</taxon>
    </lineage>
</organism>
<dbReference type="EMBL" id="SDKC01000001">
    <property type="protein sequence ID" value="RXS76742.1"/>
    <property type="molecule type" value="Genomic_DNA"/>
</dbReference>
<sequence>MEFKMERQGLLTVGQEVDVTESVLPTSYYYTIQPMIAMSKNYPGYERLQSRKGIVKDIKETDRGYYTVVEFDEEDIGS</sequence>
<reference evidence="1 2" key="1">
    <citation type="submission" date="2019-01" db="EMBL/GenBank/DDBJ databases">
        <title>Blautia sp. nov. KGMB01111 isolated human feces.</title>
        <authorList>
            <person name="Park J.-E."/>
            <person name="Kim J.-S."/>
            <person name="Park S.-H."/>
        </authorList>
    </citation>
    <scope>NUCLEOTIDE SEQUENCE [LARGE SCALE GENOMIC DNA]</scope>
    <source>
        <strain evidence="1 2">KGMB01111</strain>
    </source>
</reference>
<keyword evidence="2" id="KW-1185">Reference proteome</keyword>
<gene>
    <name evidence="1" type="ORF">ETP43_11185</name>
</gene>
<comment type="caution">
    <text evidence="1">The sequence shown here is derived from an EMBL/GenBank/DDBJ whole genome shotgun (WGS) entry which is preliminary data.</text>
</comment>
<dbReference type="Proteomes" id="UP000290106">
    <property type="component" value="Unassembled WGS sequence"/>
</dbReference>
<evidence type="ECO:0000313" key="2">
    <source>
        <dbReference type="Proteomes" id="UP000290106"/>
    </source>
</evidence>
<accession>A0A4Q1RLW4</accession>
<name>A0A4Q1RLW4_9FIRM</name>
<dbReference type="AlphaFoldDB" id="A0A4Q1RLW4"/>
<dbReference type="OrthoDB" id="9797770at2"/>